<proteinExistence type="predicted"/>
<dbReference type="OrthoDB" id="9815272at2"/>
<comment type="caution">
    <text evidence="1">The sequence shown here is derived from an EMBL/GenBank/DDBJ whole genome shotgun (WGS) entry which is preliminary data.</text>
</comment>
<evidence type="ECO:0000313" key="1">
    <source>
        <dbReference type="EMBL" id="PRY35991.1"/>
    </source>
</evidence>
<organism evidence="1 2">
    <name type="scientific">Spirosoma oryzae</name>
    <dbReference type="NCBI Taxonomy" id="1469603"/>
    <lineage>
        <taxon>Bacteria</taxon>
        <taxon>Pseudomonadati</taxon>
        <taxon>Bacteroidota</taxon>
        <taxon>Cytophagia</taxon>
        <taxon>Cytophagales</taxon>
        <taxon>Cytophagaceae</taxon>
        <taxon>Spirosoma</taxon>
    </lineage>
</organism>
<accession>A0A2T0SRE2</accession>
<reference evidence="1 2" key="1">
    <citation type="submission" date="2018-03" db="EMBL/GenBank/DDBJ databases">
        <title>Genomic Encyclopedia of Archaeal and Bacterial Type Strains, Phase II (KMG-II): from individual species to whole genera.</title>
        <authorList>
            <person name="Goeker M."/>
        </authorList>
    </citation>
    <scope>NUCLEOTIDE SEQUENCE [LARGE SCALE GENOMIC DNA]</scope>
    <source>
        <strain evidence="1 2">DSM 28354</strain>
    </source>
</reference>
<name>A0A2T0SRE2_9BACT</name>
<dbReference type="RefSeq" id="WP_106138891.1">
    <property type="nucleotide sequence ID" value="NZ_PVTE01000013.1"/>
</dbReference>
<keyword evidence="2" id="KW-1185">Reference proteome</keyword>
<dbReference type="Proteomes" id="UP000238375">
    <property type="component" value="Unassembled WGS sequence"/>
</dbReference>
<protein>
    <submittedName>
        <fullName evidence="1">Uncharacterized protein</fullName>
    </submittedName>
</protein>
<gene>
    <name evidence="1" type="ORF">CLV58_113122</name>
</gene>
<dbReference type="EMBL" id="PVTE01000013">
    <property type="protein sequence ID" value="PRY35991.1"/>
    <property type="molecule type" value="Genomic_DNA"/>
</dbReference>
<sequence length="333" mass="36594">MEEMFGNDMGDPLRKQRQVKRFATVLDRLTHSQTLYTGDVEWSDLGLNSKTLDNGQKALRAFDQWNTEYGLAAMKRADRAVILSYYTAAKHQAIGEGLAEGTDQYWDRVADLTERVVYATNQMSNLTEMTPMQTSTDFIAKILGLYSGQQQKLLNTVMQAVNHYVKTGEGSPEAVAALKQLGVVFGWSVVFNAAWLAAISAGSAALMAILSGDPPRPWEETKTRIGYDFLRNIAGTVPGLVQQAIEYWLSQVDDRPGTDPLLLITAAENIQTGLDAISGMAGYITAEDEAKREKALDSVILNVTNFASKATGTPASVVRLGREWLTTDKDDLE</sequence>
<evidence type="ECO:0000313" key="2">
    <source>
        <dbReference type="Proteomes" id="UP000238375"/>
    </source>
</evidence>
<dbReference type="AlphaFoldDB" id="A0A2T0SRE2"/>